<reference evidence="6 7" key="1">
    <citation type="submission" date="2018-03" db="EMBL/GenBank/DDBJ databases">
        <title>Genomic Encyclopedia of Archaeal and Bacterial Type Strains, Phase II (KMG-II): from individual species to whole genera.</title>
        <authorList>
            <person name="Goeker M."/>
        </authorList>
    </citation>
    <scope>NUCLEOTIDE SEQUENCE [LARGE SCALE GENOMIC DNA]</scope>
    <source>
        <strain evidence="6 7">DSM 17586</strain>
    </source>
</reference>
<comment type="caution">
    <text evidence="6">The sequence shown here is derived from an EMBL/GenBank/DDBJ whole genome shotgun (WGS) entry which is preliminary data.</text>
</comment>
<dbReference type="PANTHER" id="PTHR47961:SF6">
    <property type="entry name" value="DNA-DIRECTED DNA POLYMERASE"/>
    <property type="match status" value="1"/>
</dbReference>
<evidence type="ECO:0000256" key="3">
    <source>
        <dbReference type="ARBA" id="ARBA00022806"/>
    </source>
</evidence>
<dbReference type="Gene3D" id="3.40.50.300">
    <property type="entry name" value="P-loop containing nucleotide triphosphate hydrolases"/>
    <property type="match status" value="1"/>
</dbReference>
<dbReference type="AlphaFoldDB" id="A0A2P8EJK5"/>
<dbReference type="SUPFAM" id="SSF52540">
    <property type="entry name" value="P-loop containing nucleoside triphosphate hydrolases"/>
    <property type="match status" value="1"/>
</dbReference>
<dbReference type="GO" id="GO:0005524">
    <property type="term" value="F:ATP binding"/>
    <property type="evidence" value="ECO:0007669"/>
    <property type="project" value="UniProtKB-KW"/>
</dbReference>
<accession>A0A2P8EJK5</accession>
<dbReference type="PANTHER" id="PTHR47961">
    <property type="entry name" value="DNA POLYMERASE THETA, PUTATIVE (AFU_ORTHOLOGUE AFUA_1G05260)-RELATED"/>
    <property type="match status" value="1"/>
</dbReference>
<dbReference type="GO" id="GO:0004386">
    <property type="term" value="F:helicase activity"/>
    <property type="evidence" value="ECO:0007669"/>
    <property type="project" value="UniProtKB-KW"/>
</dbReference>
<evidence type="ECO:0000313" key="6">
    <source>
        <dbReference type="EMBL" id="PSL09647.1"/>
    </source>
</evidence>
<sequence>MLQHAIAKAESRNSKVVYTSPFSENPEKIKQFHLENERFEAVHTSEITVNQNVFWINQEPRSTTKWNAKLAGDNTRGLSVELKFRPTTQTKRLAFLSAEFGGDESGNLIYVNRPSDAENVCKLVSDYLDISDTEEDEVIKLIELSERVLHRDYSLAKVLKKGLAFHYGNLPQIIRSKIEDLFAQGKLKYLACTSTLIEGVNMSCKNIFLRGPKKGAGNYMLPEDFWNLAGRAGRWGIEFQGNIFCIDTSDSTLWPYGPPKKRQEYRIESAIEKSLSKTEMLISYIEDGLPQINDSNFYQFNYVISFFSICIIKVS</sequence>
<dbReference type="PROSITE" id="PS51194">
    <property type="entry name" value="HELICASE_CTER"/>
    <property type="match status" value="1"/>
</dbReference>
<name>A0A2P8EJK5_9GAMM</name>
<protein>
    <submittedName>
        <fullName evidence="6">Helicase-like protein</fullName>
    </submittedName>
</protein>
<keyword evidence="4" id="KW-0067">ATP-binding</keyword>
<keyword evidence="7" id="KW-1185">Reference proteome</keyword>
<proteinExistence type="predicted"/>
<dbReference type="GO" id="GO:0016787">
    <property type="term" value="F:hydrolase activity"/>
    <property type="evidence" value="ECO:0007669"/>
    <property type="project" value="UniProtKB-KW"/>
</dbReference>
<dbReference type="Proteomes" id="UP000242133">
    <property type="component" value="Unassembled WGS sequence"/>
</dbReference>
<dbReference type="InterPro" id="IPR050474">
    <property type="entry name" value="Hel308_SKI2-like"/>
</dbReference>
<dbReference type="Pfam" id="PF00271">
    <property type="entry name" value="Helicase_C"/>
    <property type="match status" value="1"/>
</dbReference>
<dbReference type="InterPro" id="IPR001650">
    <property type="entry name" value="Helicase_C-like"/>
</dbReference>
<gene>
    <name evidence="6" type="ORF">CLV44_13026</name>
</gene>
<evidence type="ECO:0000256" key="1">
    <source>
        <dbReference type="ARBA" id="ARBA00022741"/>
    </source>
</evidence>
<evidence type="ECO:0000256" key="2">
    <source>
        <dbReference type="ARBA" id="ARBA00022801"/>
    </source>
</evidence>
<dbReference type="InterPro" id="IPR027417">
    <property type="entry name" value="P-loop_NTPase"/>
</dbReference>
<dbReference type="SMART" id="SM00490">
    <property type="entry name" value="HELICc"/>
    <property type="match status" value="1"/>
</dbReference>
<dbReference type="EMBL" id="PYGI01000030">
    <property type="protein sequence ID" value="PSL09647.1"/>
    <property type="molecule type" value="Genomic_DNA"/>
</dbReference>
<evidence type="ECO:0000313" key="7">
    <source>
        <dbReference type="Proteomes" id="UP000242133"/>
    </source>
</evidence>
<feature type="domain" description="Helicase C-terminal" evidence="5">
    <location>
        <begin position="123"/>
        <end position="286"/>
    </location>
</feature>
<evidence type="ECO:0000259" key="5">
    <source>
        <dbReference type="PROSITE" id="PS51194"/>
    </source>
</evidence>
<keyword evidence="2" id="KW-0378">Hydrolase</keyword>
<evidence type="ECO:0000256" key="4">
    <source>
        <dbReference type="ARBA" id="ARBA00022840"/>
    </source>
</evidence>
<dbReference type="RefSeq" id="WP_170069378.1">
    <property type="nucleotide sequence ID" value="NZ_PYGI01000030.1"/>
</dbReference>
<organism evidence="6 7">
    <name type="scientific">Marinobacterium halophilum</name>
    <dbReference type="NCBI Taxonomy" id="267374"/>
    <lineage>
        <taxon>Bacteria</taxon>
        <taxon>Pseudomonadati</taxon>
        <taxon>Pseudomonadota</taxon>
        <taxon>Gammaproteobacteria</taxon>
        <taxon>Oceanospirillales</taxon>
        <taxon>Oceanospirillaceae</taxon>
        <taxon>Marinobacterium</taxon>
    </lineage>
</organism>
<keyword evidence="3 6" id="KW-0347">Helicase</keyword>
<keyword evidence="1" id="KW-0547">Nucleotide-binding</keyword>